<dbReference type="InterPro" id="IPR029035">
    <property type="entry name" value="DHS-like_NAD/FAD-binding_dom"/>
</dbReference>
<dbReference type="RefSeq" id="WP_227889521.1">
    <property type="nucleotide sequence ID" value="NZ_JAJFZQ010000001.1"/>
</dbReference>
<dbReference type="Gene3D" id="3.40.50.1220">
    <property type="entry name" value="TPP-binding domain"/>
    <property type="match status" value="1"/>
</dbReference>
<proteinExistence type="predicted"/>
<accession>A0ABS8GDK0</accession>
<sequence>MSIPYDDWSHETGPEKEHLGDRTVDTAGELSGGQIADLVAALDAAGSPVLVLRPDVDSARGNNDAVRLVEQLGAPVWVAPSASRCPFTMMHPVFRRVLAASVAGMT</sequence>
<dbReference type="SUPFAM" id="SSF52467">
    <property type="entry name" value="DHS-like NAD/FAD-binding domain"/>
    <property type="match status" value="1"/>
</dbReference>
<comment type="caution">
    <text evidence="2">The sequence shown here is derived from an EMBL/GenBank/DDBJ whole genome shotgun (WGS) entry which is preliminary data.</text>
</comment>
<organism evidence="2 3">
    <name type="scientific">Arthrobacter gengyunqii</name>
    <dbReference type="NCBI Taxonomy" id="2886940"/>
    <lineage>
        <taxon>Bacteria</taxon>
        <taxon>Bacillati</taxon>
        <taxon>Actinomycetota</taxon>
        <taxon>Actinomycetes</taxon>
        <taxon>Micrococcales</taxon>
        <taxon>Micrococcaceae</taxon>
        <taxon>Arthrobacter</taxon>
    </lineage>
</organism>
<keyword evidence="3" id="KW-1185">Reference proteome</keyword>
<evidence type="ECO:0000313" key="3">
    <source>
        <dbReference type="Proteomes" id="UP001139168"/>
    </source>
</evidence>
<evidence type="ECO:0000256" key="1">
    <source>
        <dbReference type="SAM" id="MobiDB-lite"/>
    </source>
</evidence>
<feature type="region of interest" description="Disordered" evidence="1">
    <location>
        <begin position="1"/>
        <end position="21"/>
    </location>
</feature>
<feature type="compositionally biased region" description="Basic and acidic residues" evidence="1">
    <location>
        <begin position="7"/>
        <end position="21"/>
    </location>
</feature>
<reference evidence="2" key="1">
    <citation type="submission" date="2021-10" db="EMBL/GenBank/DDBJ databases">
        <title>Novel species in genus Arthrobacter.</title>
        <authorList>
            <person name="Liu Y."/>
        </authorList>
    </citation>
    <scope>NUCLEOTIDE SEQUENCE</scope>
    <source>
        <strain evidence="2">Zg-Y786</strain>
    </source>
</reference>
<gene>
    <name evidence="2" type="ORF">LJ752_01260</name>
</gene>
<protein>
    <submittedName>
        <fullName evidence="2">Uncharacterized protein</fullName>
    </submittedName>
</protein>
<dbReference type="EMBL" id="JAJFZQ010000001">
    <property type="protein sequence ID" value="MCC3264674.1"/>
    <property type="molecule type" value="Genomic_DNA"/>
</dbReference>
<name>A0ABS8GDK0_9MICC</name>
<evidence type="ECO:0000313" key="2">
    <source>
        <dbReference type="EMBL" id="MCC3264674.1"/>
    </source>
</evidence>
<dbReference type="Proteomes" id="UP001139168">
    <property type="component" value="Unassembled WGS sequence"/>
</dbReference>